<evidence type="ECO:0000259" key="8">
    <source>
        <dbReference type="Pfam" id="PF01416"/>
    </source>
</evidence>
<dbReference type="Proteomes" id="UP000199312">
    <property type="component" value="Unassembled WGS sequence"/>
</dbReference>
<dbReference type="InterPro" id="IPR001406">
    <property type="entry name" value="PsdUridine_synth_TruA"/>
</dbReference>
<dbReference type="FunFam" id="3.30.70.580:FF:000001">
    <property type="entry name" value="tRNA pseudouridine synthase A"/>
    <property type="match status" value="1"/>
</dbReference>
<dbReference type="EMBL" id="FOZP01000005">
    <property type="protein sequence ID" value="SFS59132.1"/>
    <property type="molecule type" value="Genomic_DNA"/>
</dbReference>
<evidence type="ECO:0000256" key="5">
    <source>
        <dbReference type="PIRSR" id="PIRSR001430-1"/>
    </source>
</evidence>
<dbReference type="HAMAP" id="MF_00171">
    <property type="entry name" value="TruA"/>
    <property type="match status" value="1"/>
</dbReference>
<evidence type="ECO:0000313" key="9">
    <source>
        <dbReference type="EMBL" id="SFS59132.1"/>
    </source>
</evidence>
<comment type="function">
    <text evidence="4">Formation of pseudouridine at positions 38, 39 and 40 in the anticodon stem and loop of transfer RNAs.</text>
</comment>
<name>A0A1I6R346_9FLAO</name>
<dbReference type="STRING" id="593133.SAMN04488006_2132"/>
<dbReference type="Pfam" id="PF01416">
    <property type="entry name" value="PseudoU_synth_1"/>
    <property type="match status" value="2"/>
</dbReference>
<proteinExistence type="inferred from homology"/>
<dbReference type="InterPro" id="IPR020095">
    <property type="entry name" value="PsdUridine_synth_TruA_C"/>
</dbReference>
<dbReference type="Gene3D" id="3.30.70.580">
    <property type="entry name" value="Pseudouridine synthase I, catalytic domain, N-terminal subdomain"/>
    <property type="match status" value="1"/>
</dbReference>
<keyword evidence="3 4" id="KW-0413">Isomerase</keyword>
<evidence type="ECO:0000256" key="6">
    <source>
        <dbReference type="PIRSR" id="PIRSR001430-2"/>
    </source>
</evidence>
<dbReference type="GO" id="GO:0003723">
    <property type="term" value="F:RNA binding"/>
    <property type="evidence" value="ECO:0007669"/>
    <property type="project" value="InterPro"/>
</dbReference>
<feature type="domain" description="Pseudouridine synthase I TruA alpha/beta" evidence="8">
    <location>
        <begin position="21"/>
        <end position="116"/>
    </location>
</feature>
<gene>
    <name evidence="4" type="primary">truA</name>
    <name evidence="9" type="ORF">SAMN04488006_2132</name>
</gene>
<dbReference type="InterPro" id="IPR020103">
    <property type="entry name" value="PsdUridine_synth_cat_dom_sf"/>
</dbReference>
<dbReference type="GO" id="GO:0160147">
    <property type="term" value="F:tRNA pseudouridine(38-40) synthase activity"/>
    <property type="evidence" value="ECO:0007669"/>
    <property type="project" value="UniProtKB-EC"/>
</dbReference>
<dbReference type="Gene3D" id="3.30.70.660">
    <property type="entry name" value="Pseudouridine synthase I, catalytic domain, C-terminal subdomain"/>
    <property type="match status" value="1"/>
</dbReference>
<sequence>MLYICNGAKITFQLRYFIELSYKGTNYHGWQYQPNAVSVQELINKAMSTVFRTTIDILGAGRTDSGVHAAQMFAHVDIETDFNVEEVLYKLNSLLPNDIVIHDILKVENEAHARFDAISRSYEYRIFKGRNPFLTETTWQLINKKLNIDKMNEAAEILLTYTNFQCFSRSNSDVKTYNCAITNAQWIEDDNFLIFHISADRFLRNMVRAVVGTLLEVGEEKITIEDFKKIIESKNRSNAGPSVPAKGLFLTKVIYPKTLFIHE</sequence>
<dbReference type="SUPFAM" id="SSF55120">
    <property type="entry name" value="Pseudouridine synthase"/>
    <property type="match status" value="1"/>
</dbReference>
<comment type="similarity">
    <text evidence="1 4 7">Belongs to the tRNA pseudouridine synthase TruA family.</text>
</comment>
<evidence type="ECO:0000256" key="1">
    <source>
        <dbReference type="ARBA" id="ARBA00009375"/>
    </source>
</evidence>
<reference evidence="10" key="1">
    <citation type="submission" date="2016-10" db="EMBL/GenBank/DDBJ databases">
        <authorList>
            <person name="Varghese N."/>
            <person name="Submissions S."/>
        </authorList>
    </citation>
    <scope>NUCLEOTIDE SEQUENCE [LARGE SCALE GENOMIC DNA]</scope>
    <source>
        <strain evidence="10">DSM 24450</strain>
    </source>
</reference>
<dbReference type="AlphaFoldDB" id="A0A1I6R346"/>
<dbReference type="NCBIfam" id="TIGR00071">
    <property type="entry name" value="hisT_truA"/>
    <property type="match status" value="1"/>
</dbReference>
<feature type="active site" description="Nucleophile" evidence="4 5">
    <location>
        <position position="64"/>
    </location>
</feature>
<comment type="catalytic activity">
    <reaction evidence="4 7">
        <text>uridine(38/39/40) in tRNA = pseudouridine(38/39/40) in tRNA</text>
        <dbReference type="Rhea" id="RHEA:22376"/>
        <dbReference type="Rhea" id="RHEA-COMP:10085"/>
        <dbReference type="Rhea" id="RHEA-COMP:10087"/>
        <dbReference type="ChEBI" id="CHEBI:65314"/>
        <dbReference type="ChEBI" id="CHEBI:65315"/>
        <dbReference type="EC" id="5.4.99.12"/>
    </reaction>
</comment>
<dbReference type="InterPro" id="IPR020097">
    <property type="entry name" value="PsdUridine_synth_TruA_a/b_dom"/>
</dbReference>
<dbReference type="CDD" id="cd02570">
    <property type="entry name" value="PseudoU_synth_EcTruA"/>
    <property type="match status" value="1"/>
</dbReference>
<organism evidence="9 10">
    <name type="scientific">Lutibacter maritimus</name>
    <dbReference type="NCBI Taxonomy" id="593133"/>
    <lineage>
        <taxon>Bacteria</taxon>
        <taxon>Pseudomonadati</taxon>
        <taxon>Bacteroidota</taxon>
        <taxon>Flavobacteriia</taxon>
        <taxon>Flavobacteriales</taxon>
        <taxon>Flavobacteriaceae</taxon>
        <taxon>Lutibacter</taxon>
    </lineage>
</organism>
<dbReference type="PIRSF" id="PIRSF001430">
    <property type="entry name" value="tRNA_psdUrid_synth"/>
    <property type="match status" value="1"/>
</dbReference>
<evidence type="ECO:0000256" key="4">
    <source>
        <dbReference type="HAMAP-Rule" id="MF_00171"/>
    </source>
</evidence>
<dbReference type="EC" id="5.4.99.12" evidence="4"/>
<evidence type="ECO:0000256" key="3">
    <source>
        <dbReference type="ARBA" id="ARBA00023235"/>
    </source>
</evidence>
<protein>
    <recommendedName>
        <fullName evidence="4">tRNA pseudouridine synthase A</fullName>
        <ecNumber evidence="4">5.4.99.12</ecNumber>
    </recommendedName>
    <alternativeName>
        <fullName evidence="4">tRNA pseudouridine(38-40) synthase</fullName>
    </alternativeName>
    <alternativeName>
        <fullName evidence="4">tRNA pseudouridylate synthase I</fullName>
    </alternativeName>
    <alternativeName>
        <fullName evidence="4">tRNA-uridine isomerase I</fullName>
    </alternativeName>
</protein>
<evidence type="ECO:0000256" key="7">
    <source>
        <dbReference type="RuleBase" id="RU003792"/>
    </source>
</evidence>
<dbReference type="PANTHER" id="PTHR11142">
    <property type="entry name" value="PSEUDOURIDYLATE SYNTHASE"/>
    <property type="match status" value="1"/>
</dbReference>
<feature type="domain" description="Pseudouridine synthase I TruA alpha/beta" evidence="8">
    <location>
        <begin position="162"/>
        <end position="256"/>
    </location>
</feature>
<accession>A0A1I6R346</accession>
<keyword evidence="10" id="KW-1185">Reference proteome</keyword>
<comment type="caution">
    <text evidence="4">Lacks conserved residue(s) required for the propagation of feature annotation.</text>
</comment>
<evidence type="ECO:0000256" key="2">
    <source>
        <dbReference type="ARBA" id="ARBA00022694"/>
    </source>
</evidence>
<evidence type="ECO:0000313" key="10">
    <source>
        <dbReference type="Proteomes" id="UP000199312"/>
    </source>
</evidence>
<comment type="subunit">
    <text evidence="4">Homodimer.</text>
</comment>
<dbReference type="PANTHER" id="PTHR11142:SF0">
    <property type="entry name" value="TRNA PSEUDOURIDINE SYNTHASE-LIKE 1"/>
    <property type="match status" value="1"/>
</dbReference>
<keyword evidence="2 4" id="KW-0819">tRNA processing</keyword>
<dbReference type="InterPro" id="IPR020094">
    <property type="entry name" value="TruA/RsuA/RluB/E/F_N"/>
</dbReference>
<dbReference type="GO" id="GO:0031119">
    <property type="term" value="P:tRNA pseudouridine synthesis"/>
    <property type="evidence" value="ECO:0007669"/>
    <property type="project" value="UniProtKB-UniRule"/>
</dbReference>
<feature type="binding site" evidence="4 6">
    <location>
        <position position="122"/>
    </location>
    <ligand>
        <name>substrate</name>
    </ligand>
</feature>